<keyword evidence="2" id="KW-1185">Reference proteome</keyword>
<evidence type="ECO:0000313" key="2">
    <source>
        <dbReference type="Proteomes" id="UP000627369"/>
    </source>
</evidence>
<dbReference type="Proteomes" id="UP000627369">
    <property type="component" value="Unassembled WGS sequence"/>
</dbReference>
<accession>A0A919KRS6</accession>
<evidence type="ECO:0000313" key="1">
    <source>
        <dbReference type="EMBL" id="GHH70134.1"/>
    </source>
</evidence>
<proteinExistence type="predicted"/>
<comment type="caution">
    <text evidence="1">The sequence shown here is derived from an EMBL/GenBank/DDBJ whole genome shotgun (WGS) entry which is preliminary data.</text>
</comment>
<dbReference type="EMBL" id="BNAS01000002">
    <property type="protein sequence ID" value="GHH70134.1"/>
    <property type="molecule type" value="Genomic_DNA"/>
</dbReference>
<reference evidence="1" key="2">
    <citation type="submission" date="2020-09" db="EMBL/GenBank/DDBJ databases">
        <authorList>
            <person name="Sun Q."/>
            <person name="Zhou Y."/>
        </authorList>
    </citation>
    <scope>NUCLEOTIDE SEQUENCE</scope>
    <source>
        <strain evidence="1">CGMCC 4.7398</strain>
    </source>
</reference>
<sequence>MASRQQQVNEVIEGLGLGMAAVGETRVASAQADLERALSHAWSHWEHTSDYPSIERAQRPESELWAGIRESNRRTNAAVVWKEGGGHFIVDIALSNRTPEEAARFVGDRPLGEWTSLASLFLGWFEIDEADEADEADVG</sequence>
<gene>
    <name evidence="1" type="ORF">GCM10017772_16260</name>
</gene>
<dbReference type="AlphaFoldDB" id="A0A919KRS6"/>
<protein>
    <submittedName>
        <fullName evidence="1">Uncharacterized protein</fullName>
    </submittedName>
</protein>
<organism evidence="1 2">
    <name type="scientific">Promicromonospora soli</name>
    <dbReference type="NCBI Taxonomy" id="2035533"/>
    <lineage>
        <taxon>Bacteria</taxon>
        <taxon>Bacillati</taxon>
        <taxon>Actinomycetota</taxon>
        <taxon>Actinomycetes</taxon>
        <taxon>Micrococcales</taxon>
        <taxon>Promicromonosporaceae</taxon>
        <taxon>Promicromonospora</taxon>
    </lineage>
</organism>
<reference evidence="1" key="1">
    <citation type="journal article" date="2014" name="Int. J. Syst. Evol. Microbiol.">
        <title>Complete genome sequence of Corynebacterium casei LMG S-19264T (=DSM 44701T), isolated from a smear-ripened cheese.</title>
        <authorList>
            <consortium name="US DOE Joint Genome Institute (JGI-PGF)"/>
            <person name="Walter F."/>
            <person name="Albersmeier A."/>
            <person name="Kalinowski J."/>
            <person name="Ruckert C."/>
        </authorList>
    </citation>
    <scope>NUCLEOTIDE SEQUENCE</scope>
    <source>
        <strain evidence="1">CGMCC 4.7398</strain>
    </source>
</reference>
<name>A0A919KRS6_9MICO</name>